<evidence type="ECO:0000256" key="1">
    <source>
        <dbReference type="ARBA" id="ARBA00004656"/>
    </source>
</evidence>
<dbReference type="RefSeq" id="XP_023564195.1">
    <property type="nucleotide sequence ID" value="XM_023708427.1"/>
</dbReference>
<dbReference type="GO" id="GO:0005634">
    <property type="term" value="C:nucleus"/>
    <property type="evidence" value="ECO:0007669"/>
    <property type="project" value="TreeGrafter"/>
</dbReference>
<dbReference type="InterPro" id="IPR027417">
    <property type="entry name" value="P-loop_NTPase"/>
</dbReference>
<dbReference type="InterPro" id="IPR039397">
    <property type="entry name" value="RagA/B"/>
</dbReference>
<feature type="compositionally biased region" description="Basic and acidic residues" evidence="9">
    <location>
        <begin position="1"/>
        <end position="15"/>
    </location>
</feature>
<evidence type="ECO:0000256" key="2">
    <source>
        <dbReference type="ARBA" id="ARBA00007756"/>
    </source>
</evidence>
<sequence>MEEYDSEKKMEKENLGPRMEPPLGEPEESLGWVLPNTAMKKKVRCIRYTRNTKVQVLLMGKSGSGKTSMRSIIFANYIARDTRRLGATILDRLHSLQINSSLSTYSLVDSVGSTKTFDVEHSHVRFLGNLVLNLWDCGGQDTFMENYFTSQRDNIFQNVEVLIYVFDVESRELEKDMHYYQSCLEAILHNSPDAKIFCLVHKMDLVQEDQRDLAWSSIVYQLIPNVQQLEMNLRNFAEIIEADEVLLFERATFLVISHYQCKEQRDAHRFEKISNIIKQFKLSCSKLAASFQSMEVRNSNFAAFIDIFTSNTYVMVVMSDPSIPSAATLINIRNARKHFEKLERVDGPKQCLLMH</sequence>
<dbReference type="Proteomes" id="UP000515203">
    <property type="component" value="Unplaced"/>
</dbReference>
<feature type="region of interest" description="Disordered" evidence="9">
    <location>
        <begin position="1"/>
        <end position="28"/>
    </location>
</feature>
<dbReference type="GeneID" id="101573063"/>
<evidence type="ECO:0000256" key="9">
    <source>
        <dbReference type="SAM" id="MobiDB-lite"/>
    </source>
</evidence>
<dbReference type="Gene3D" id="3.40.50.300">
    <property type="entry name" value="P-loop containing nucleotide triphosphate hydrolases"/>
    <property type="match status" value="1"/>
</dbReference>
<dbReference type="CTD" id="10325"/>
<evidence type="ECO:0000256" key="5">
    <source>
        <dbReference type="ARBA" id="ARBA00023134"/>
    </source>
</evidence>
<dbReference type="GO" id="GO:1990131">
    <property type="term" value="C:Gtr1-Gtr2 GTPase complex"/>
    <property type="evidence" value="ECO:0007669"/>
    <property type="project" value="TreeGrafter"/>
</dbReference>
<reference evidence="11" key="1">
    <citation type="submission" date="2025-08" db="UniProtKB">
        <authorList>
            <consortium name="RefSeq"/>
        </authorList>
    </citation>
    <scope>IDENTIFICATION</scope>
</reference>
<evidence type="ECO:0000256" key="4">
    <source>
        <dbReference type="ARBA" id="ARBA00022741"/>
    </source>
</evidence>
<organism evidence="10 11">
    <name type="scientific">Octodon degus</name>
    <name type="common">Degu</name>
    <name type="synonym">Sciurus degus</name>
    <dbReference type="NCBI Taxonomy" id="10160"/>
    <lineage>
        <taxon>Eukaryota</taxon>
        <taxon>Metazoa</taxon>
        <taxon>Chordata</taxon>
        <taxon>Craniata</taxon>
        <taxon>Vertebrata</taxon>
        <taxon>Euteleostomi</taxon>
        <taxon>Mammalia</taxon>
        <taxon>Eutheria</taxon>
        <taxon>Euarchontoglires</taxon>
        <taxon>Glires</taxon>
        <taxon>Rodentia</taxon>
        <taxon>Hystricomorpha</taxon>
        <taxon>Octodontidae</taxon>
        <taxon>Octodon</taxon>
    </lineage>
</organism>
<evidence type="ECO:0000256" key="6">
    <source>
        <dbReference type="ARBA" id="ARBA00023228"/>
    </source>
</evidence>
<evidence type="ECO:0000256" key="8">
    <source>
        <dbReference type="RuleBase" id="RU367014"/>
    </source>
</evidence>
<keyword evidence="6 8" id="KW-0458">Lysosome</keyword>
<name>A0A6P6DVZ9_OCTDE</name>
<evidence type="ECO:0000256" key="3">
    <source>
        <dbReference type="ARBA" id="ARBA00022490"/>
    </source>
</evidence>
<dbReference type="GO" id="GO:1904263">
    <property type="term" value="P:positive regulation of TORC1 signaling"/>
    <property type="evidence" value="ECO:0007669"/>
    <property type="project" value="TreeGrafter"/>
</dbReference>
<dbReference type="InterPro" id="IPR006762">
    <property type="entry name" value="Gtr1_RagA"/>
</dbReference>
<evidence type="ECO:0000256" key="7">
    <source>
        <dbReference type="ARBA" id="ARBA00049117"/>
    </source>
</evidence>
<keyword evidence="3 8" id="KW-0963">Cytoplasm</keyword>
<dbReference type="PANTHER" id="PTHR11259:SF4">
    <property type="entry name" value="RAS-RELATED GTP-BINDING PROTEIN B"/>
    <property type="match status" value="1"/>
</dbReference>
<protein>
    <recommendedName>
        <fullName evidence="8">Ras-related GTP-binding protein</fullName>
    </recommendedName>
</protein>
<comment type="subcellular location">
    <subcellularLocation>
        <location evidence="8">Cytoplasm</location>
    </subcellularLocation>
    <subcellularLocation>
        <location evidence="8">Lysosome</location>
    </subcellularLocation>
    <subcellularLocation>
        <location evidence="1">Lysosome membrane</location>
    </subcellularLocation>
</comment>
<dbReference type="GO" id="GO:0003924">
    <property type="term" value="F:GTPase activity"/>
    <property type="evidence" value="ECO:0007669"/>
    <property type="project" value="TreeGrafter"/>
</dbReference>
<comment type="similarity">
    <text evidence="2 8">Belongs to the GTR/RAG GTP-binding protein family.</text>
</comment>
<comment type="function">
    <text evidence="8">Guanine nucleotide-binding protein that plays a crucial role in the cellular response to amino acid availability through regulation of the mTORC1 signaling cascade.</text>
</comment>
<keyword evidence="5 8" id="KW-0342">GTP-binding</keyword>
<comment type="catalytic activity">
    <reaction evidence="7">
        <text>GTP + H2O = GDP + phosphate + H(+)</text>
        <dbReference type="Rhea" id="RHEA:19669"/>
        <dbReference type="ChEBI" id="CHEBI:15377"/>
        <dbReference type="ChEBI" id="CHEBI:15378"/>
        <dbReference type="ChEBI" id="CHEBI:37565"/>
        <dbReference type="ChEBI" id="CHEBI:43474"/>
        <dbReference type="ChEBI" id="CHEBI:58189"/>
    </reaction>
    <physiologicalReaction direction="left-to-right" evidence="7">
        <dbReference type="Rhea" id="RHEA:19670"/>
    </physiologicalReaction>
</comment>
<dbReference type="GO" id="GO:0009267">
    <property type="term" value="P:cellular response to starvation"/>
    <property type="evidence" value="ECO:0007669"/>
    <property type="project" value="TreeGrafter"/>
</dbReference>
<dbReference type="GO" id="GO:0071230">
    <property type="term" value="P:cellular response to amino acid stimulus"/>
    <property type="evidence" value="ECO:0007669"/>
    <property type="project" value="UniProtKB-UniRule"/>
</dbReference>
<dbReference type="FunFam" id="3.30.450.190:FF:000002">
    <property type="entry name" value="Ras-related GTP-binding protein A"/>
    <property type="match status" value="1"/>
</dbReference>
<evidence type="ECO:0000313" key="10">
    <source>
        <dbReference type="Proteomes" id="UP000515203"/>
    </source>
</evidence>
<dbReference type="Gene3D" id="3.30.450.190">
    <property type="match status" value="1"/>
</dbReference>
<dbReference type="GO" id="GO:0010507">
    <property type="term" value="P:negative regulation of autophagy"/>
    <property type="evidence" value="ECO:0007669"/>
    <property type="project" value="TreeGrafter"/>
</dbReference>
<gene>
    <name evidence="11" type="primary">Rragb</name>
</gene>
<dbReference type="Pfam" id="PF04670">
    <property type="entry name" value="Gtr1_RagA"/>
    <property type="match status" value="2"/>
</dbReference>
<evidence type="ECO:0000313" key="11">
    <source>
        <dbReference type="RefSeq" id="XP_023564195.1"/>
    </source>
</evidence>
<dbReference type="SUPFAM" id="SSF52540">
    <property type="entry name" value="P-loop containing nucleoside triphosphate hydrolases"/>
    <property type="match status" value="1"/>
</dbReference>
<dbReference type="GO" id="GO:0005765">
    <property type="term" value="C:lysosomal membrane"/>
    <property type="evidence" value="ECO:0007669"/>
    <property type="project" value="UniProtKB-SubCell"/>
</dbReference>
<dbReference type="GO" id="GO:0005525">
    <property type="term" value="F:GTP binding"/>
    <property type="evidence" value="ECO:0007669"/>
    <property type="project" value="UniProtKB-UniRule"/>
</dbReference>
<accession>A0A6P6DVZ9</accession>
<keyword evidence="10" id="KW-1185">Reference proteome</keyword>
<dbReference type="PANTHER" id="PTHR11259">
    <property type="entry name" value="RAS-RELATED GTP BINDING RAG/GTR YEAST"/>
    <property type="match status" value="1"/>
</dbReference>
<dbReference type="CDD" id="cd11384">
    <property type="entry name" value="RagA_like"/>
    <property type="match status" value="1"/>
</dbReference>
<dbReference type="AlphaFoldDB" id="A0A6P6DVZ9"/>
<proteinExistence type="inferred from homology"/>
<keyword evidence="4 8" id="KW-0547">Nucleotide-binding</keyword>